<dbReference type="AlphaFoldDB" id="A0A6J7DJD6"/>
<protein>
    <submittedName>
        <fullName evidence="2">Unannotated protein</fullName>
    </submittedName>
</protein>
<feature type="domain" description="Putative zinc-finger" evidence="1">
    <location>
        <begin position="11"/>
        <end position="44"/>
    </location>
</feature>
<name>A0A6J7DJD6_9ZZZZ</name>
<proteinExistence type="predicted"/>
<dbReference type="Gene3D" id="1.10.10.1320">
    <property type="entry name" value="Anti-sigma factor, zinc-finger domain"/>
    <property type="match status" value="1"/>
</dbReference>
<gene>
    <name evidence="2" type="ORF">UFOPK3402_00594</name>
</gene>
<dbReference type="InterPro" id="IPR024020">
    <property type="entry name" value="Anit_sigma_mycothiol_RsrA"/>
</dbReference>
<dbReference type="InterPro" id="IPR027383">
    <property type="entry name" value="Znf_put"/>
</dbReference>
<organism evidence="2">
    <name type="scientific">freshwater metagenome</name>
    <dbReference type="NCBI Taxonomy" id="449393"/>
    <lineage>
        <taxon>unclassified sequences</taxon>
        <taxon>metagenomes</taxon>
        <taxon>ecological metagenomes</taxon>
    </lineage>
</organism>
<dbReference type="InterPro" id="IPR041916">
    <property type="entry name" value="Anti_sigma_zinc_sf"/>
</dbReference>
<evidence type="ECO:0000259" key="1">
    <source>
        <dbReference type="Pfam" id="PF13490"/>
    </source>
</evidence>
<dbReference type="Pfam" id="PF13490">
    <property type="entry name" value="zf-HC2"/>
    <property type="match status" value="1"/>
</dbReference>
<dbReference type="NCBIfam" id="TIGR03988">
    <property type="entry name" value="antisig_RsrA"/>
    <property type="match status" value="1"/>
</dbReference>
<sequence>MSCGNPHQTPCTEVLSLITVYVDGEIDEVHQIEVTAHLHECPPCGDQFAVELRVKERVREACRCEPVPERLRSRIVAEIHQVSISYRLD</sequence>
<evidence type="ECO:0000313" key="2">
    <source>
        <dbReference type="EMBL" id="CAB4869005.1"/>
    </source>
</evidence>
<reference evidence="2" key="1">
    <citation type="submission" date="2020-05" db="EMBL/GenBank/DDBJ databases">
        <authorList>
            <person name="Chiriac C."/>
            <person name="Salcher M."/>
            <person name="Ghai R."/>
            <person name="Kavagutti S V."/>
        </authorList>
    </citation>
    <scope>NUCLEOTIDE SEQUENCE</scope>
</reference>
<accession>A0A6J7DJD6</accession>
<dbReference type="EMBL" id="CAFBLS010000053">
    <property type="protein sequence ID" value="CAB4869005.1"/>
    <property type="molecule type" value="Genomic_DNA"/>
</dbReference>